<evidence type="ECO:0000313" key="1">
    <source>
        <dbReference type="EMBL" id="QEN09138.1"/>
    </source>
</evidence>
<accession>A0A5C1QP66</accession>
<keyword evidence="2" id="KW-1185">Reference proteome</keyword>
<dbReference type="KEGG" id="ock:EXM22_14535"/>
<gene>
    <name evidence="1" type="ORF">EXM22_14535</name>
</gene>
<organism evidence="1 2">
    <name type="scientific">Oceanispirochaeta crateris</name>
    <dbReference type="NCBI Taxonomy" id="2518645"/>
    <lineage>
        <taxon>Bacteria</taxon>
        <taxon>Pseudomonadati</taxon>
        <taxon>Spirochaetota</taxon>
        <taxon>Spirochaetia</taxon>
        <taxon>Spirochaetales</taxon>
        <taxon>Spirochaetaceae</taxon>
        <taxon>Oceanispirochaeta</taxon>
    </lineage>
</organism>
<reference evidence="1 2" key="1">
    <citation type="submission" date="2019-02" db="EMBL/GenBank/DDBJ databases">
        <title>Complete Genome Sequence and Methylome Analysis of free living Spirochaetas.</title>
        <authorList>
            <person name="Fomenkov A."/>
            <person name="Dubinina G."/>
            <person name="Leshcheva N."/>
            <person name="Mikheeva N."/>
            <person name="Grabovich M."/>
            <person name="Vincze T."/>
            <person name="Roberts R.J."/>
        </authorList>
    </citation>
    <scope>NUCLEOTIDE SEQUENCE [LARGE SCALE GENOMIC DNA]</scope>
    <source>
        <strain evidence="1 2">K2</strain>
    </source>
</reference>
<evidence type="ECO:0000313" key="2">
    <source>
        <dbReference type="Proteomes" id="UP000324209"/>
    </source>
</evidence>
<dbReference type="InterPro" id="IPR005358">
    <property type="entry name" value="Puta_zinc/iron-chelating_dom"/>
</dbReference>
<sequence>MQMDAVTPKIHFDCTLCGECCCGSMKVFLNSYDLFKMASFLKMNHSDELFKRHFVILDQGQNTLNLPRIRFKTKPFPFCPHLINDLQEDLGLRGLCSLHKEHKPLICQLAPFSRKLDLKTGEDEFTYTLPHPGCPGSSGIRVLNIEEEKASLAKELDFEKRYYTLLSQNEEDSQFLWSFPLTQTFENLLTAWEKGLKP</sequence>
<dbReference type="Pfam" id="PF03692">
    <property type="entry name" value="CxxCxxCC"/>
    <property type="match status" value="1"/>
</dbReference>
<proteinExistence type="predicted"/>
<dbReference type="PANTHER" id="PTHR35866">
    <property type="entry name" value="PUTATIVE-RELATED"/>
    <property type="match status" value="1"/>
</dbReference>
<dbReference type="EMBL" id="CP036150">
    <property type="protein sequence ID" value="QEN09138.1"/>
    <property type="molecule type" value="Genomic_DNA"/>
</dbReference>
<dbReference type="Proteomes" id="UP000324209">
    <property type="component" value="Chromosome"/>
</dbReference>
<dbReference type="AlphaFoldDB" id="A0A5C1QP66"/>
<protein>
    <submittedName>
        <fullName evidence="1">YkgJ family cysteine cluster protein</fullName>
    </submittedName>
</protein>
<name>A0A5C1QP66_9SPIO</name>
<dbReference type="OrthoDB" id="9810361at2"/>
<dbReference type="PANTHER" id="PTHR35866:SF1">
    <property type="entry name" value="YKGJ FAMILY CYSTEINE CLUSTER PROTEIN"/>
    <property type="match status" value="1"/>
</dbReference>